<keyword evidence="5 8" id="KW-0472">Membrane</keyword>
<dbReference type="InterPro" id="IPR014710">
    <property type="entry name" value="RmlC-like_jellyroll"/>
</dbReference>
<dbReference type="InterPro" id="IPR036513">
    <property type="entry name" value="STAS_dom_sf"/>
</dbReference>
<dbReference type="PANTHER" id="PTHR43310:SF2">
    <property type="entry name" value="SLC26A_SULP TRANSPORTER DOMAIN-CONTAINING PROTEIN"/>
    <property type="match status" value="1"/>
</dbReference>
<feature type="domain" description="STAS" evidence="11">
    <location>
        <begin position="517"/>
        <end position="663"/>
    </location>
</feature>
<dbReference type="Pfam" id="PF00027">
    <property type="entry name" value="cNMP_binding"/>
    <property type="match status" value="1"/>
</dbReference>
<dbReference type="CDD" id="cd00038">
    <property type="entry name" value="CAP_ED"/>
    <property type="match status" value="1"/>
</dbReference>
<feature type="transmembrane region" description="Helical" evidence="8">
    <location>
        <begin position="421"/>
        <end position="441"/>
    </location>
</feature>
<dbReference type="GO" id="GO:0006886">
    <property type="term" value="P:intracellular protein transport"/>
    <property type="evidence" value="ECO:0007669"/>
    <property type="project" value="InterPro"/>
</dbReference>
<dbReference type="Pfam" id="PF00916">
    <property type="entry name" value="Sulfate_transp"/>
    <property type="match status" value="1"/>
</dbReference>
<feature type="transmembrane region" description="Helical" evidence="8">
    <location>
        <begin position="66"/>
        <end position="89"/>
    </location>
</feature>
<dbReference type="SMART" id="SM00503">
    <property type="entry name" value="SynN"/>
    <property type="match status" value="1"/>
</dbReference>
<feature type="transmembrane region" description="Helical" evidence="8">
    <location>
        <begin position="323"/>
        <end position="343"/>
    </location>
</feature>
<dbReference type="Pfam" id="PF00804">
    <property type="entry name" value="Syntaxin"/>
    <property type="match status" value="1"/>
</dbReference>
<dbReference type="InterPro" id="IPR002645">
    <property type="entry name" value="STAS_dom"/>
</dbReference>
<dbReference type="PROSITE" id="PS00914">
    <property type="entry name" value="SYNTAXIN"/>
    <property type="match status" value="1"/>
</dbReference>
<evidence type="ECO:0000256" key="2">
    <source>
        <dbReference type="ARBA" id="ARBA00009063"/>
    </source>
</evidence>
<dbReference type="InterPro" id="IPR010989">
    <property type="entry name" value="SNARE"/>
</dbReference>
<dbReference type="Gene3D" id="2.60.120.10">
    <property type="entry name" value="Jelly Rolls"/>
    <property type="match status" value="1"/>
</dbReference>
<feature type="transmembrane region" description="Helical" evidence="8">
    <location>
        <begin position="448"/>
        <end position="465"/>
    </location>
</feature>
<feature type="transmembrane region" description="Helical" evidence="8">
    <location>
        <begin position="161"/>
        <end position="179"/>
    </location>
</feature>
<evidence type="ECO:0000256" key="4">
    <source>
        <dbReference type="ARBA" id="ARBA00022989"/>
    </source>
</evidence>
<evidence type="ECO:0000259" key="9">
    <source>
        <dbReference type="PROSITE" id="PS50042"/>
    </source>
</evidence>
<dbReference type="PROSITE" id="PS50042">
    <property type="entry name" value="CNMP_BINDING_3"/>
    <property type="match status" value="1"/>
</dbReference>
<feature type="transmembrane region" description="Helical" evidence="8">
    <location>
        <begin position="101"/>
        <end position="126"/>
    </location>
</feature>
<dbReference type="GO" id="GO:0005484">
    <property type="term" value="F:SNAP receptor activity"/>
    <property type="evidence" value="ECO:0007669"/>
    <property type="project" value="InterPro"/>
</dbReference>
<dbReference type="SMART" id="SM00397">
    <property type="entry name" value="t_SNARE"/>
    <property type="match status" value="1"/>
</dbReference>
<comment type="similarity">
    <text evidence="2 6">Belongs to the syntaxin family.</text>
</comment>
<dbReference type="GO" id="GO:0016192">
    <property type="term" value="P:vesicle-mediated transport"/>
    <property type="evidence" value="ECO:0007669"/>
    <property type="project" value="InterPro"/>
</dbReference>
<dbReference type="InterPro" id="IPR000727">
    <property type="entry name" value="T_SNARE_dom"/>
</dbReference>
<reference evidence="12 13" key="1">
    <citation type="journal article" date="2017" name="Genome Biol. Evol.">
        <title>Phytophthora megakarya and P. palmivora, closely related causal agents of cacao black pod rot, underwent increases in genome sizes and gene numbers by different mechanisms.</title>
        <authorList>
            <person name="Ali S.S."/>
            <person name="Shao J."/>
            <person name="Lary D.J."/>
            <person name="Kronmiller B."/>
            <person name="Shen D."/>
            <person name="Strem M.D."/>
            <person name="Amoako-Attah I."/>
            <person name="Akrofi A.Y."/>
            <person name="Begoude B.A."/>
            <person name="Ten Hoopen G.M."/>
            <person name="Coulibaly K."/>
            <person name="Kebe B.I."/>
            <person name="Melnick R.L."/>
            <person name="Guiltinan M.J."/>
            <person name="Tyler B.M."/>
            <person name="Meinhardt L.W."/>
            <person name="Bailey B.A."/>
        </authorList>
    </citation>
    <scope>NUCLEOTIDE SEQUENCE [LARGE SCALE GENOMIC DNA]</scope>
    <source>
        <strain evidence="13">sbr112.9</strain>
    </source>
</reference>
<feature type="transmembrane region" description="Helical" evidence="8">
    <location>
        <begin position="1085"/>
        <end position="1103"/>
    </location>
</feature>
<dbReference type="InterPro" id="IPR052706">
    <property type="entry name" value="Membrane-Transporter-like"/>
</dbReference>
<evidence type="ECO:0000259" key="11">
    <source>
        <dbReference type="PROSITE" id="PS50801"/>
    </source>
</evidence>
<evidence type="ECO:0000259" key="10">
    <source>
        <dbReference type="PROSITE" id="PS50192"/>
    </source>
</evidence>
<comment type="subcellular location">
    <subcellularLocation>
        <location evidence="1">Membrane</location>
        <topology evidence="1">Multi-pass membrane protein</topology>
    </subcellularLocation>
</comment>
<dbReference type="CDD" id="cd00179">
    <property type="entry name" value="SynN"/>
    <property type="match status" value="1"/>
</dbReference>
<evidence type="ECO:0000256" key="1">
    <source>
        <dbReference type="ARBA" id="ARBA00004141"/>
    </source>
</evidence>
<dbReference type="PROSITE" id="PS50801">
    <property type="entry name" value="STAS"/>
    <property type="match status" value="1"/>
</dbReference>
<evidence type="ECO:0000313" key="13">
    <source>
        <dbReference type="Proteomes" id="UP000237271"/>
    </source>
</evidence>
<sequence>MDSITHGNSQISRLSQLSMVSITREKTRKTNLESPTHSLLQTNGKLDSSTLKDKGGPQNVALITNAIMYGIINSILTIPTMYGYAVILFSHKDFEDFMPALSKLVIFSSVIHQVMFTLMSSLPFSIGQVQDAGLIFLSTMATSICNSLGDDVPLEAKVTTSIIIIGIATASLGLCLVIMGKLKLAALASYLPMPVIGGYLAFIGIFCLYAGLALCTGLVVNDIESMISVFDNAHDVLLCVPGVLGGAFLLVVSQRYDNSFILSGAIMIMPVVFFFIMLVGGISMDDARDGGWIDPSKDPATISKLLDLFDFSQVHWEQLPKQFGTWIGMVFIVAFSSCLDIAAIELDMGRKLDFNHELKTVGWSNVVSGLLGGYTGSYIFSQTIFTYRSKTNSRIVGVCVIISEFAIVLAPVSVMSYVPRFFFAATLIFIAIDLMIEWLVLTFKKMSLREYAVLWMTFVAVNLVALDEGMLIGVGIAIVNFLFGYIRLPVVNRKPRSSGAARTLNERKMLDQKRDTIAYFEFSGFLFFGSSVQILDSVQKSVYVCKKLPGVTDAGANYLGDADMPLTPDSHRIPLIECLDGTPATNSDAVPTEYVVMDFTNVTAIDATASRSAFLILQKYCNNHNITVVYAGALPEIRSVLVKNDIVGNESFYSSAESALELCENQLLTSTGSAKASRVRSSINHEESISVLLQQFPCETDDSQISTTADQFFRRLEVPASHEFYGVGESPDSFFFLASGSITVNHNTIESGSLFGEVEFFSRQQRQSVAIATEPCIVFEMRRETYESMKEQNLTLWMRIRDVVMQSMAASLCNPTNQRSSIKNDDVAIRVDRGVVRPKFMEAFFKDVEDMQMDLANISLASQQISELNGKAILATSNVEEQAISTELGFVIETTNKLAAHAKGLLEMLKKESAERKKEKGTPLSEIRIRDNMCATLTKKFMDAMKDYQKAQQKYKSDMKNKVKRQVQIVKPDASEAEIDAVMRSGDPGSIYKSAILQGGAAESITDVFLHCQDKYQDVLKLEQSVAELHQMFLDLALLVEQQGELLDQIDYQVRSAANYVEQGNQEVQKAIKYQKAHRKKMCCLLGVGVGILLAIVIIAMVLKKAS</sequence>
<feature type="region of interest" description="Disordered" evidence="7">
    <location>
        <begin position="25"/>
        <end position="52"/>
    </location>
</feature>
<protein>
    <submittedName>
        <fullName evidence="12">Sulfate Permease (SulP) Family</fullName>
    </submittedName>
</protein>
<keyword evidence="3 8" id="KW-0812">Transmembrane</keyword>
<dbReference type="EMBL" id="NCKW01020193">
    <property type="protein sequence ID" value="POM58613.1"/>
    <property type="molecule type" value="Genomic_DNA"/>
</dbReference>
<dbReference type="AlphaFoldDB" id="A0A2P4WZ77"/>
<feature type="transmembrane region" description="Helical" evidence="8">
    <location>
        <begin position="393"/>
        <end position="415"/>
    </location>
</feature>
<dbReference type="InterPro" id="IPR006011">
    <property type="entry name" value="Syntaxin_N"/>
</dbReference>
<dbReference type="GO" id="GO:0016020">
    <property type="term" value="C:membrane"/>
    <property type="evidence" value="ECO:0007669"/>
    <property type="project" value="UniProtKB-SubCell"/>
</dbReference>
<feature type="transmembrane region" description="Helical" evidence="8">
    <location>
        <begin position="259"/>
        <end position="279"/>
    </location>
</feature>
<evidence type="ECO:0000313" key="12">
    <source>
        <dbReference type="EMBL" id="POM58613.1"/>
    </source>
</evidence>
<evidence type="ECO:0000256" key="7">
    <source>
        <dbReference type="SAM" id="MobiDB-lite"/>
    </source>
</evidence>
<keyword evidence="4 8" id="KW-1133">Transmembrane helix</keyword>
<feature type="domain" description="T-SNARE coiled-coil homology" evidence="10">
    <location>
        <begin position="1013"/>
        <end position="1071"/>
    </location>
</feature>
<dbReference type="Gene3D" id="3.30.750.24">
    <property type="entry name" value="STAS domain"/>
    <property type="match status" value="1"/>
</dbReference>
<dbReference type="PROSITE" id="PS50192">
    <property type="entry name" value="T_SNARE"/>
    <property type="match status" value="1"/>
</dbReference>
<dbReference type="SUPFAM" id="SSF47661">
    <property type="entry name" value="t-snare proteins"/>
    <property type="match status" value="1"/>
</dbReference>
<evidence type="ECO:0000256" key="3">
    <source>
        <dbReference type="ARBA" id="ARBA00022692"/>
    </source>
</evidence>
<evidence type="ECO:0000256" key="5">
    <source>
        <dbReference type="ARBA" id="ARBA00023136"/>
    </source>
</evidence>
<dbReference type="CDD" id="cd15848">
    <property type="entry name" value="SNARE_syntaxin1-like"/>
    <property type="match status" value="1"/>
</dbReference>
<feature type="transmembrane region" description="Helical" evidence="8">
    <location>
        <begin position="199"/>
        <end position="220"/>
    </location>
</feature>
<dbReference type="InterPro" id="IPR006012">
    <property type="entry name" value="Syntaxin/epimorphin_CS"/>
</dbReference>
<dbReference type="SUPFAM" id="SSF52091">
    <property type="entry name" value="SpoIIaa-like"/>
    <property type="match status" value="1"/>
</dbReference>
<feature type="domain" description="Cyclic nucleotide-binding" evidence="9">
    <location>
        <begin position="728"/>
        <end position="789"/>
    </location>
</feature>
<feature type="compositionally biased region" description="Polar residues" evidence="7">
    <location>
        <begin position="32"/>
        <end position="49"/>
    </location>
</feature>
<dbReference type="InterPro" id="IPR018490">
    <property type="entry name" value="cNMP-bd_dom_sf"/>
</dbReference>
<name>A0A2P4WZ77_9STRA</name>
<proteinExistence type="inferred from homology"/>
<dbReference type="InterPro" id="IPR011547">
    <property type="entry name" value="SLC26A/SulP_dom"/>
</dbReference>
<dbReference type="Gene3D" id="1.20.58.70">
    <property type="match status" value="1"/>
</dbReference>
<evidence type="ECO:0000256" key="8">
    <source>
        <dbReference type="SAM" id="Phobius"/>
    </source>
</evidence>
<evidence type="ECO:0000256" key="6">
    <source>
        <dbReference type="RuleBase" id="RU003858"/>
    </source>
</evidence>
<gene>
    <name evidence="12" type="ORF">PHPALM_36719</name>
</gene>
<accession>A0A2P4WZ77</accession>
<dbReference type="OrthoDB" id="409725at2759"/>
<organism evidence="12 13">
    <name type="scientific">Phytophthora palmivora</name>
    <dbReference type="NCBI Taxonomy" id="4796"/>
    <lineage>
        <taxon>Eukaryota</taxon>
        <taxon>Sar</taxon>
        <taxon>Stramenopiles</taxon>
        <taxon>Oomycota</taxon>
        <taxon>Peronosporomycetes</taxon>
        <taxon>Peronosporales</taxon>
        <taxon>Peronosporaceae</taxon>
        <taxon>Phytophthora</taxon>
    </lineage>
</organism>
<comment type="caution">
    <text evidence="12">The sequence shown here is derived from an EMBL/GenBank/DDBJ whole genome shotgun (WGS) entry which is preliminary data.</text>
</comment>
<feature type="transmembrane region" description="Helical" evidence="8">
    <location>
        <begin position="232"/>
        <end position="253"/>
    </location>
</feature>
<dbReference type="PANTHER" id="PTHR43310">
    <property type="entry name" value="SULFATE TRANSPORTER YBAR-RELATED"/>
    <property type="match status" value="1"/>
</dbReference>
<dbReference type="InterPro" id="IPR000595">
    <property type="entry name" value="cNMP-bd_dom"/>
</dbReference>
<dbReference type="Proteomes" id="UP000237271">
    <property type="component" value="Unassembled WGS sequence"/>
</dbReference>
<feature type="transmembrane region" description="Helical" evidence="8">
    <location>
        <begin position="363"/>
        <end position="381"/>
    </location>
</feature>
<dbReference type="Pfam" id="PF05739">
    <property type="entry name" value="SNARE"/>
    <property type="match status" value="1"/>
</dbReference>
<dbReference type="SUPFAM" id="SSF51206">
    <property type="entry name" value="cAMP-binding domain-like"/>
    <property type="match status" value="1"/>
</dbReference>
<feature type="transmembrane region" description="Helical" evidence="8">
    <location>
        <begin position="471"/>
        <end position="488"/>
    </location>
</feature>
<dbReference type="Gene3D" id="1.20.5.110">
    <property type="match status" value="1"/>
</dbReference>
<keyword evidence="13" id="KW-1185">Reference proteome</keyword>